<sequence>MIHEDVKNSTTLRHPNPVHTQGYADDSSRSCDAVHEDGRKFAQRLSCGRFHSLNSCKFRNSKCFKCGNIGHIQSACNTTVHLTATNIMSCNSDYIKLSIYNDHLSLSTISKDSVESYSSSELSETQNSCETTVSNQSTYHISHVIVPDMVFPNHSLISDEIPCQSDENILNEPSHDQKPDVVLIDADFSSDPLLCNDILNKLEETISEESNLDVLSNIICPHNAFIALGKLVQFEAQVLNELDFDYYSDDFISTAVYPYHEVTSNVYSNQCENGSLIIHNLGI</sequence>
<keyword evidence="1" id="KW-0862">Zinc</keyword>
<accession>A0A183KSZ0</accession>
<dbReference type="PROSITE" id="PS50158">
    <property type="entry name" value="ZF_CCHC"/>
    <property type="match status" value="1"/>
</dbReference>
<dbReference type="InterPro" id="IPR001878">
    <property type="entry name" value="Znf_CCHC"/>
</dbReference>
<evidence type="ECO:0000313" key="6">
    <source>
        <dbReference type="WBParaSite" id="SCUD_0001818201-mRNA-1"/>
    </source>
</evidence>
<protein>
    <submittedName>
        <fullName evidence="6">CCHC-type domain-containing protein</fullName>
    </submittedName>
</protein>
<dbReference type="EMBL" id="UZAK01040722">
    <property type="protein sequence ID" value="VDP65046.1"/>
    <property type="molecule type" value="Genomic_DNA"/>
</dbReference>
<dbReference type="GO" id="GO:0003676">
    <property type="term" value="F:nucleic acid binding"/>
    <property type="evidence" value="ECO:0007669"/>
    <property type="project" value="InterPro"/>
</dbReference>
<dbReference type="AlphaFoldDB" id="A0A183KSZ0"/>
<reference evidence="6" key="1">
    <citation type="submission" date="2016-06" db="UniProtKB">
        <authorList>
            <consortium name="WormBaseParasite"/>
        </authorList>
    </citation>
    <scope>IDENTIFICATION</scope>
</reference>
<evidence type="ECO:0000313" key="5">
    <source>
        <dbReference type="Proteomes" id="UP000279833"/>
    </source>
</evidence>
<feature type="region of interest" description="Disordered" evidence="2">
    <location>
        <begin position="1"/>
        <end position="27"/>
    </location>
</feature>
<dbReference type="Pfam" id="PF00098">
    <property type="entry name" value="zf-CCHC"/>
    <property type="match status" value="1"/>
</dbReference>
<feature type="domain" description="CCHC-type" evidence="3">
    <location>
        <begin position="62"/>
        <end position="76"/>
    </location>
</feature>
<reference evidence="4 5" key="2">
    <citation type="submission" date="2018-11" db="EMBL/GenBank/DDBJ databases">
        <authorList>
            <consortium name="Pathogen Informatics"/>
        </authorList>
    </citation>
    <scope>NUCLEOTIDE SEQUENCE [LARGE SCALE GENOMIC DNA]</scope>
    <source>
        <strain evidence="4">Dakar</strain>
        <strain evidence="5">Dakar, Senegal</strain>
    </source>
</reference>
<dbReference type="OrthoDB" id="6258323at2759"/>
<dbReference type="GO" id="GO:0008270">
    <property type="term" value="F:zinc ion binding"/>
    <property type="evidence" value="ECO:0007669"/>
    <property type="project" value="UniProtKB-KW"/>
</dbReference>
<evidence type="ECO:0000259" key="3">
    <source>
        <dbReference type="PROSITE" id="PS50158"/>
    </source>
</evidence>
<keyword evidence="1" id="KW-0863">Zinc-finger</keyword>
<proteinExistence type="predicted"/>
<gene>
    <name evidence="4" type="ORF">SCUD_LOCUS18179</name>
</gene>
<dbReference type="WBParaSite" id="SCUD_0001818201-mRNA-1">
    <property type="protein sequence ID" value="SCUD_0001818201-mRNA-1"/>
    <property type="gene ID" value="SCUD_0001818201"/>
</dbReference>
<evidence type="ECO:0000256" key="2">
    <source>
        <dbReference type="SAM" id="MobiDB-lite"/>
    </source>
</evidence>
<name>A0A183KSZ0_9TREM</name>
<evidence type="ECO:0000313" key="4">
    <source>
        <dbReference type="EMBL" id="VDP65046.1"/>
    </source>
</evidence>
<keyword evidence="5" id="KW-1185">Reference proteome</keyword>
<keyword evidence="1" id="KW-0479">Metal-binding</keyword>
<dbReference type="Proteomes" id="UP000279833">
    <property type="component" value="Unassembled WGS sequence"/>
</dbReference>
<organism evidence="6">
    <name type="scientific">Schistosoma curassoni</name>
    <dbReference type="NCBI Taxonomy" id="6186"/>
    <lineage>
        <taxon>Eukaryota</taxon>
        <taxon>Metazoa</taxon>
        <taxon>Spiralia</taxon>
        <taxon>Lophotrochozoa</taxon>
        <taxon>Platyhelminthes</taxon>
        <taxon>Trematoda</taxon>
        <taxon>Digenea</taxon>
        <taxon>Strigeidida</taxon>
        <taxon>Schistosomatoidea</taxon>
        <taxon>Schistosomatidae</taxon>
        <taxon>Schistosoma</taxon>
    </lineage>
</organism>
<evidence type="ECO:0000256" key="1">
    <source>
        <dbReference type="PROSITE-ProRule" id="PRU00047"/>
    </source>
</evidence>